<dbReference type="GO" id="GO:1990817">
    <property type="term" value="F:poly(A) RNA polymerase activity"/>
    <property type="evidence" value="ECO:0007669"/>
    <property type="project" value="UniProtKB-EC"/>
</dbReference>
<feature type="non-terminal residue" evidence="5">
    <location>
        <position position="1"/>
    </location>
</feature>
<evidence type="ECO:0000313" key="5">
    <source>
        <dbReference type="EMBL" id="GMT31126.1"/>
    </source>
</evidence>
<evidence type="ECO:0000256" key="2">
    <source>
        <dbReference type="ARBA" id="ARBA00012388"/>
    </source>
</evidence>
<comment type="caution">
    <text evidence="5">The sequence shown here is derived from an EMBL/GenBank/DDBJ whole genome shotgun (WGS) entry which is preliminary data.</text>
</comment>
<dbReference type="InterPro" id="IPR012937">
    <property type="entry name" value="TET5"/>
</dbReference>
<organism evidence="5 6">
    <name type="scientific">Pristionchus fissidentatus</name>
    <dbReference type="NCBI Taxonomy" id="1538716"/>
    <lineage>
        <taxon>Eukaryota</taxon>
        <taxon>Metazoa</taxon>
        <taxon>Ecdysozoa</taxon>
        <taxon>Nematoda</taxon>
        <taxon>Chromadorea</taxon>
        <taxon>Rhabditida</taxon>
        <taxon>Rhabditina</taxon>
        <taxon>Diplogasteromorpha</taxon>
        <taxon>Diplogasteroidea</taxon>
        <taxon>Neodiplogasteridae</taxon>
        <taxon>Pristionchus</taxon>
    </lineage>
</organism>
<evidence type="ECO:0000313" key="6">
    <source>
        <dbReference type="Proteomes" id="UP001432322"/>
    </source>
</evidence>
<name>A0AAV5WFW4_9BILA</name>
<dbReference type="PANTHER" id="PTHR12974">
    <property type="entry name" value="PRION-LIKE- Q/N-RICH -DOMAIN-BEARING PROTEIN PROTEIN 44"/>
    <property type="match status" value="1"/>
</dbReference>
<dbReference type="AlphaFoldDB" id="A0AAV5WFW4"/>
<protein>
    <recommendedName>
        <fullName evidence="2">polynucleotide adenylyltransferase</fullName>
        <ecNumber evidence="2">2.7.7.19</ecNumber>
    </recommendedName>
</protein>
<evidence type="ECO:0000256" key="4">
    <source>
        <dbReference type="ARBA" id="ARBA00047933"/>
    </source>
</evidence>
<evidence type="ECO:0000256" key="3">
    <source>
        <dbReference type="ARBA" id="ARBA00022679"/>
    </source>
</evidence>
<dbReference type="Proteomes" id="UP001432322">
    <property type="component" value="Unassembled WGS sequence"/>
</dbReference>
<comment type="similarity">
    <text evidence="1">Belongs to the TENT family.</text>
</comment>
<sequence length="437" mass="48851">LKNQLKMETPIRRKTRRDRRVIARKMMADAKYFGGDVPAGFRRLNKNQMERLQQLLNENVEIDGAGGFPEIILPLRHFVIALKRQLTSAGLSPLSIKINGGAATAIAASREFAYSDIDLIISADFGEEDSFNKAREALLAVVLDQMPSSTIKSRISAETLTDVYVKKMIKVNGHSGDKWSLFSFNNHLGRCLEIKFVDSMQRQYEFSVDSFQVLLDPILEDPEKPFALLTSAFRDVDEALVHLEDRLIKTVDPEKIRGGGLLKYCQLLVRGFKAADPEECHIMEKYMCSRFFIDFPDLGSQESKLRGYMESHFANHDSASSLCGDETDSEASSNQTTHSYLAVSQAKYDFLIMLYRVISSSTVCLMTHDRRCTLQLIDRMAYQLTLSSATTATATRPTRASAYLHSPAAAAAGTTGSAPKVSLLYFSANPNQWIQVV</sequence>
<evidence type="ECO:0000256" key="1">
    <source>
        <dbReference type="ARBA" id="ARBA00007631"/>
    </source>
</evidence>
<reference evidence="5" key="1">
    <citation type="submission" date="2023-10" db="EMBL/GenBank/DDBJ databases">
        <title>Genome assembly of Pristionchus species.</title>
        <authorList>
            <person name="Yoshida K."/>
            <person name="Sommer R.J."/>
        </authorList>
    </citation>
    <scope>NUCLEOTIDE SEQUENCE</scope>
    <source>
        <strain evidence="5">RS5133</strain>
    </source>
</reference>
<gene>
    <name evidence="5" type="ORF">PFISCL1PPCAC_22423</name>
</gene>
<comment type="catalytic activity">
    <reaction evidence="4">
        <text>RNA(n) + ATP = RNA(n)-3'-adenine ribonucleotide + diphosphate</text>
        <dbReference type="Rhea" id="RHEA:11332"/>
        <dbReference type="Rhea" id="RHEA-COMP:14527"/>
        <dbReference type="Rhea" id="RHEA-COMP:17347"/>
        <dbReference type="ChEBI" id="CHEBI:30616"/>
        <dbReference type="ChEBI" id="CHEBI:33019"/>
        <dbReference type="ChEBI" id="CHEBI:140395"/>
        <dbReference type="ChEBI" id="CHEBI:173115"/>
        <dbReference type="EC" id="2.7.7.19"/>
    </reaction>
    <physiologicalReaction direction="left-to-right" evidence="4">
        <dbReference type="Rhea" id="RHEA:11333"/>
    </physiologicalReaction>
</comment>
<accession>A0AAV5WFW4</accession>
<dbReference type="SMART" id="SM01153">
    <property type="entry name" value="DUF1693"/>
    <property type="match status" value="1"/>
</dbReference>
<proteinExistence type="inferred from homology"/>
<dbReference type="EC" id="2.7.7.19" evidence="2"/>
<keyword evidence="6" id="KW-1185">Reference proteome</keyword>
<keyword evidence="3" id="KW-0808">Transferase</keyword>
<dbReference type="Pfam" id="PF07984">
    <property type="entry name" value="NTP_transf_7"/>
    <property type="match status" value="1"/>
</dbReference>
<dbReference type="EMBL" id="BTSY01000005">
    <property type="protein sequence ID" value="GMT31126.1"/>
    <property type="molecule type" value="Genomic_DNA"/>
</dbReference>
<dbReference type="GO" id="GO:0048255">
    <property type="term" value="P:mRNA stabilization"/>
    <property type="evidence" value="ECO:0007669"/>
    <property type="project" value="TreeGrafter"/>
</dbReference>
<dbReference type="PANTHER" id="PTHR12974:SF36">
    <property type="entry name" value="POLYNUCLEOTIDE ADENYLYLTRANSFERASE"/>
    <property type="match status" value="1"/>
</dbReference>
<dbReference type="GO" id="GO:0003723">
    <property type="term" value="F:RNA binding"/>
    <property type="evidence" value="ECO:0007669"/>
    <property type="project" value="TreeGrafter"/>
</dbReference>